<dbReference type="InterPro" id="IPR007887">
    <property type="entry name" value="MecA_N"/>
</dbReference>
<evidence type="ECO:0000313" key="3">
    <source>
        <dbReference type="EMBL" id="KAB1141730.1"/>
    </source>
</evidence>
<feature type="domain" description="NTF2-like N-terminal transpeptidase" evidence="2">
    <location>
        <begin position="46"/>
        <end position="151"/>
    </location>
</feature>
<dbReference type="GO" id="GO:0046677">
    <property type="term" value="P:response to antibiotic"/>
    <property type="evidence" value="ECO:0007669"/>
    <property type="project" value="InterPro"/>
</dbReference>
<dbReference type="SUPFAM" id="SSF56601">
    <property type="entry name" value="beta-lactamase/transpeptidase-like"/>
    <property type="match status" value="1"/>
</dbReference>
<reference evidence="3 4" key="1">
    <citation type="submission" date="2019-09" db="EMBL/GenBank/DDBJ databases">
        <title>Screening of Novel Bioactive Compounds from Soil-Associated.</title>
        <authorList>
            <person name="Zhao S."/>
        </authorList>
    </citation>
    <scope>NUCLEOTIDE SEQUENCE [LARGE SCALE GENOMIC DNA]</scope>
    <source>
        <strain evidence="3 4">HIT-DPA4</strain>
    </source>
</reference>
<dbReference type="Pfam" id="PF00905">
    <property type="entry name" value="Transpeptidase"/>
    <property type="match status" value="1"/>
</dbReference>
<evidence type="ECO:0000313" key="4">
    <source>
        <dbReference type="Proteomes" id="UP000442707"/>
    </source>
</evidence>
<dbReference type="Gene3D" id="3.40.710.10">
    <property type="entry name" value="DD-peptidase/beta-lactamase superfamily"/>
    <property type="match status" value="1"/>
</dbReference>
<dbReference type="PANTHER" id="PTHR30627">
    <property type="entry name" value="PEPTIDOGLYCAN D,D-TRANSPEPTIDASE"/>
    <property type="match status" value="1"/>
</dbReference>
<keyword evidence="4" id="KW-1185">Reference proteome</keyword>
<protein>
    <submittedName>
        <fullName evidence="3">Penicillin-binding protein</fullName>
    </submittedName>
</protein>
<proteinExistence type="predicted"/>
<dbReference type="EMBL" id="VZRB01000029">
    <property type="protein sequence ID" value="KAB1141730.1"/>
    <property type="molecule type" value="Genomic_DNA"/>
</dbReference>
<gene>
    <name evidence="3" type="ORF">F7R91_31470</name>
</gene>
<dbReference type="GO" id="GO:0071972">
    <property type="term" value="F:peptidoglycan L,D-transpeptidase activity"/>
    <property type="evidence" value="ECO:0007669"/>
    <property type="project" value="TreeGrafter"/>
</dbReference>
<evidence type="ECO:0000259" key="2">
    <source>
        <dbReference type="Pfam" id="PF05223"/>
    </source>
</evidence>
<dbReference type="GO" id="GO:0008658">
    <property type="term" value="F:penicillin binding"/>
    <property type="evidence" value="ECO:0007669"/>
    <property type="project" value="InterPro"/>
</dbReference>
<sequence length="527" mass="55436">MRKNTRRGLGGASVLLAVALGAYYVVDPFSEPSKPAPLSGEEVSVAAKSFLDAWAEGDFPAAVEATSDAEAATNALRDFRERARVARVSYGAVRRAGTTVAFSLRALIRADGGEVPWRYQSSLKVVRNQSSGEPQVEWDPSVIHPRLGQGDVLETARAQKPELQALDRDGKALNPEDFPSLAGILAALDERYGRLVAGTPGFQVQIRESGNRAVTPLHPVTPGKPGKIRTTLSVSLQRAAEKAAKKHPESSAVAIQPSSGHILAVANHRKDGFNAAFLGKLAPGSTMKIITAAMLLEKRLVAETGKVPCPKFSTFEGATFHNVNKFDIPEGSFSDGFIQSCNTTFIEFADDVAADDLTKESQEVFGIGLNWRSGVSTFDGAVPVAEGSESAAAMIGQGRVQMNPLNMASVVATASTGTFRQPVLVPPELDGRAIVRSQRTLPRVVARQLRSMLARTATEGTAADAMRGLPGDVGAKTGSAEVGGSDVADSWFTAYRGDVAAAAVVQRGGHGGDAAGPLVREILQAGG</sequence>
<organism evidence="3 4">
    <name type="scientific">Streptomyces luteolifulvus</name>
    <dbReference type="NCBI Taxonomy" id="2615112"/>
    <lineage>
        <taxon>Bacteria</taxon>
        <taxon>Bacillati</taxon>
        <taxon>Actinomycetota</taxon>
        <taxon>Actinomycetes</taxon>
        <taxon>Kitasatosporales</taxon>
        <taxon>Streptomycetaceae</taxon>
        <taxon>Streptomyces</taxon>
    </lineage>
</organism>
<feature type="domain" description="Penicillin-binding protein transpeptidase" evidence="1">
    <location>
        <begin position="251"/>
        <end position="524"/>
    </location>
</feature>
<dbReference type="InterPro" id="IPR012338">
    <property type="entry name" value="Beta-lactam/transpept-like"/>
</dbReference>
<accession>A0A6H9USV9</accession>
<dbReference type="GO" id="GO:0005886">
    <property type="term" value="C:plasma membrane"/>
    <property type="evidence" value="ECO:0007669"/>
    <property type="project" value="TreeGrafter"/>
</dbReference>
<dbReference type="Pfam" id="PF05223">
    <property type="entry name" value="MecA_N"/>
    <property type="match status" value="1"/>
</dbReference>
<name>A0A6H9USV9_9ACTN</name>
<comment type="caution">
    <text evidence="3">The sequence shown here is derived from an EMBL/GenBank/DDBJ whole genome shotgun (WGS) entry which is preliminary data.</text>
</comment>
<dbReference type="GO" id="GO:0071555">
    <property type="term" value="P:cell wall organization"/>
    <property type="evidence" value="ECO:0007669"/>
    <property type="project" value="TreeGrafter"/>
</dbReference>
<dbReference type="InterPro" id="IPR001460">
    <property type="entry name" value="PCN-bd_Tpept"/>
</dbReference>
<dbReference type="PANTHER" id="PTHR30627:SF24">
    <property type="entry name" value="PENICILLIN-BINDING PROTEIN 4B"/>
    <property type="match status" value="1"/>
</dbReference>
<evidence type="ECO:0000259" key="1">
    <source>
        <dbReference type="Pfam" id="PF00905"/>
    </source>
</evidence>
<dbReference type="InterPro" id="IPR050515">
    <property type="entry name" value="Beta-lactam/transpept"/>
</dbReference>
<dbReference type="Proteomes" id="UP000442707">
    <property type="component" value="Unassembled WGS sequence"/>
</dbReference>
<dbReference type="AlphaFoldDB" id="A0A6H9USV9"/>